<evidence type="ECO:0000256" key="12">
    <source>
        <dbReference type="SAM" id="Coils"/>
    </source>
</evidence>
<keyword evidence="1" id="KW-0645">Protease</keyword>
<name>Q8V6W0_9VIRU</name>
<evidence type="ECO:0000256" key="4">
    <source>
        <dbReference type="ARBA" id="ARBA00022722"/>
    </source>
</evidence>
<organism evidence="16">
    <name type="scientific">Rice tungro bacilliform virus</name>
    <dbReference type="NCBI Taxonomy" id="10654"/>
    <lineage>
        <taxon>Viruses</taxon>
        <taxon>Riboviria</taxon>
        <taxon>Pararnavirae</taxon>
        <taxon>Artverviricota</taxon>
        <taxon>Revtraviricetes</taxon>
        <taxon>Ortervirales</taxon>
        <taxon>Caulimoviridae</taxon>
        <taxon>Tungrovirus</taxon>
        <taxon>Tungrovirus oryzae</taxon>
    </lineage>
</organism>
<sequence length="1677" mass="194278">MSLRPFTGTSRTITQDSTSESNIKKGKNSTKRELIEEVDVNQDVENFDWKKLSGIKPNKLYEKNWQEKVKLKQQSIVSAYKEEAISVTHNAYTTTLFPQEVIKNVKNQGKLYYHIGMMAIGVKGLKGLHRRKIGTKVMIMFYDDSFGKAREASIGSIEMDMNAGCGVFYSCPDFAKYIKDLSHLKIGIQTLGYENYEGKNLSVAIKTIGRLTTNIQSKYKINVKDIVEQISSQGIIMVAPMEIDSSHLDGNEWDLSKFLNQENTSRVPTKALIYQNLHGGESLRFSNYKQTRMHDPTENNSDEDEDLKILGEQLNIKMARFYTMETPEEELRAAVQQLEKEKQAMIEKLEAKMKESSKMAIVEDNFNPNNEYLEDTYSEYEDLEFERLGLTGWEDLDQDSIETEEITEWENPNQVLHREIKAYKSVSEQIEDIFGELLKEHGNYDMALKNLEEKYDLDKIEKAKSIEEIAKSSTSSEIRPTKRPKEEQTAYEDDMRDDWKRKELTVNPIEASKDRNFERIGSSYKKNFYPSRSEILNLDNVPPQFYYDQLVTWEGIVKNEWEARKKDGMDMWSWMDGRITGLVLYLVQDWISKNQAAYNDIKSRGDRPENFVKMVKDRFLIEDPTDERRTALQRLAQRELEALNCEDPTKIQPFMAEYFKKASEAKKGFDIVYVERLFDRLPEAVGKVVKADFVKDGNSYEAGIGIAVSYISTWMRAKCIKETEAKTQKKASLAFCRSIYTIGDYKKRKILKRVTNYNKNRRKNYVRRPSIKKKCRCYICQDENHLANRCPRRYTNQARASLIDGLDEDIVSIASDDEDIENFLEIIELDEFIAHSSQEHEHTWEVGGKKDKVCEICSYFTDYNKTVSCKICETQYCKTCSDQLAIEVREVKKPTKEEEMLEDLKLNVKNLEFRVTILEHKAEMQNIQDKFEAMQIRSKPEITEIPTTSLAMRANESNYIKTSINKTAGCYVETKISFNNENRIITALIDSGSTHNIICPTLIPASWINSTHREIIMFAVDNSKYNLNQELIDDIKLQFQEVDETFGIKYKLGQTYVAPKPTKTFIIGHRFLTNENGSVTIHKDYITIQKTTGIYPTARHELKSEFARKHGGRPPLFSNIPETYNKIPHLHSYQPPILGYKNEIGNQSLITMVKELEALGFIGDDITKNRTNWVCDFKIINPDINITCATIPYTPADKEVFEKQIKELLDNKLIKKADPTCRHRTAAFIVRNHSEEVAQKPRIVYNYKRLNDNMHTDPFNIPHKISMINLIQKANIFSKFDLKAGFHHMKLKDDFKDWTTFTCSEGLYTWNVCPFGIANAPCAFQRFMQESFGDLKFALLYIDDILIASNNEKEHIEHLKIFFNRVKEIGCVLSKKKSKMFLKEVEYLGVEIKEGKINLQPHIVDKIKKFDKNKLNTLKGLQAYLGLLNYARGYIKDLSKLVGPLYKKTGKNGQRIFNKEDWNIIFKIEREVSKIKPLERPKETDYIIIETDASEEGWGAVLICKPDKYSGKDTEKIAGYASGNFGEKKTWTSLDYEIEAINEALNKFQIYLDKDFTIRTDCEAIVKGIKTEDYKKRSKTRWIKLRDNLLKDGYKPTFEHIKGNKNFLPNFLSREGDFILKCLQNPDSTESYSIDSSESIPLYIDSKESHSIESDDSIPLYRDKLLPLVERLKEKSA</sequence>
<dbReference type="GO" id="GO:0004519">
    <property type="term" value="F:endonuclease activity"/>
    <property type="evidence" value="ECO:0007669"/>
    <property type="project" value="UniProtKB-KW"/>
</dbReference>
<dbReference type="InterPro" id="IPR001969">
    <property type="entry name" value="Aspartic_peptidase_AS"/>
</dbReference>
<keyword evidence="7" id="KW-0863">Zinc-finger</keyword>
<dbReference type="InterPro" id="IPR043502">
    <property type="entry name" value="DNA/RNA_pol_sf"/>
</dbReference>
<evidence type="ECO:0000259" key="14">
    <source>
        <dbReference type="PROSITE" id="PS50878"/>
    </source>
</evidence>
<dbReference type="PROSITE" id="PS50878">
    <property type="entry name" value="RT_POL"/>
    <property type="match status" value="1"/>
</dbReference>
<dbReference type="SUPFAM" id="SSF56672">
    <property type="entry name" value="DNA/RNA polymerases"/>
    <property type="match status" value="1"/>
</dbReference>
<dbReference type="InterPro" id="IPR036397">
    <property type="entry name" value="RNaseH_sf"/>
</dbReference>
<feature type="domain" description="Reverse transcriptase" evidence="14">
    <location>
        <begin position="1210"/>
        <end position="1392"/>
    </location>
</feature>
<keyword evidence="2" id="KW-0808">Transferase</keyword>
<evidence type="ECO:0000256" key="13">
    <source>
        <dbReference type="SAM" id="MobiDB-lite"/>
    </source>
</evidence>
<dbReference type="CDD" id="cd01647">
    <property type="entry name" value="RT_LTR"/>
    <property type="match status" value="1"/>
</dbReference>
<evidence type="ECO:0000256" key="7">
    <source>
        <dbReference type="ARBA" id="ARBA00022771"/>
    </source>
</evidence>
<dbReference type="PROSITE" id="PS51817">
    <property type="entry name" value="PEPTIDASE_A3B"/>
    <property type="match status" value="1"/>
</dbReference>
<evidence type="ECO:0000256" key="5">
    <source>
        <dbReference type="ARBA" id="ARBA00022750"/>
    </source>
</evidence>
<protein>
    <submittedName>
        <fullName evidence="16">p194</fullName>
    </submittedName>
</protein>
<keyword evidence="6" id="KW-0255">Endonuclease</keyword>
<feature type="domain" description="Peptidase A3B" evidence="15">
    <location>
        <begin position="973"/>
        <end position="1080"/>
    </location>
</feature>
<evidence type="ECO:0000256" key="9">
    <source>
        <dbReference type="ARBA" id="ARBA00022833"/>
    </source>
</evidence>
<keyword evidence="10" id="KW-0695">RNA-directed DNA polymerase</keyword>
<dbReference type="Pfam" id="PF17917">
    <property type="entry name" value="RT_RNaseH"/>
    <property type="match status" value="1"/>
</dbReference>
<keyword evidence="8" id="KW-0378">Hydrolase</keyword>
<dbReference type="Pfam" id="PF22909">
    <property type="entry name" value="Caulimovir_coat_dom"/>
    <property type="match status" value="1"/>
</dbReference>
<dbReference type="GO" id="GO:0004190">
    <property type="term" value="F:aspartic-type endopeptidase activity"/>
    <property type="evidence" value="ECO:0007669"/>
    <property type="project" value="UniProtKB-KW"/>
</dbReference>
<evidence type="ECO:0000256" key="3">
    <source>
        <dbReference type="ARBA" id="ARBA00022695"/>
    </source>
</evidence>
<evidence type="ECO:0000313" key="16">
    <source>
        <dbReference type="EMBL" id="AAL55651.1"/>
    </source>
</evidence>
<dbReference type="InterPro" id="IPR041373">
    <property type="entry name" value="RT_RNaseH"/>
</dbReference>
<evidence type="ECO:0000256" key="11">
    <source>
        <dbReference type="ARBA" id="ARBA00023296"/>
    </source>
</evidence>
<dbReference type="GO" id="GO:0006508">
    <property type="term" value="P:proteolysis"/>
    <property type="evidence" value="ECO:0007669"/>
    <property type="project" value="UniProtKB-KW"/>
</dbReference>
<feature type="coiled-coil region" evidence="12">
    <location>
        <begin position="901"/>
        <end position="937"/>
    </location>
</feature>
<dbReference type="InterPro" id="IPR051320">
    <property type="entry name" value="Viral_Replic_Matur_Polypro"/>
</dbReference>
<evidence type="ECO:0000256" key="8">
    <source>
        <dbReference type="ARBA" id="ARBA00022801"/>
    </source>
</evidence>
<dbReference type="PROSITE" id="PS00141">
    <property type="entry name" value="ASP_PROTEASE"/>
    <property type="match status" value="1"/>
</dbReference>
<gene>
    <name evidence="16" type="primary">ORFIII</name>
</gene>
<dbReference type="PANTHER" id="PTHR33064">
    <property type="entry name" value="POL PROTEIN"/>
    <property type="match status" value="1"/>
</dbReference>
<dbReference type="PANTHER" id="PTHR33064:SF37">
    <property type="entry name" value="RIBONUCLEASE H"/>
    <property type="match status" value="1"/>
</dbReference>
<dbReference type="InterPro" id="IPR034728">
    <property type="entry name" value="Peptidase_A3B"/>
</dbReference>
<proteinExistence type="predicted"/>
<evidence type="ECO:0000256" key="6">
    <source>
        <dbReference type="ARBA" id="ARBA00022759"/>
    </source>
</evidence>
<keyword evidence="12" id="KW-0175">Coiled coil</keyword>
<feature type="region of interest" description="Disordered" evidence="13">
    <location>
        <begin position="470"/>
        <end position="494"/>
    </location>
</feature>
<feature type="compositionally biased region" description="Polar residues" evidence="13">
    <location>
        <begin position="7"/>
        <end position="21"/>
    </location>
</feature>
<dbReference type="GO" id="GO:0008270">
    <property type="term" value="F:zinc ion binding"/>
    <property type="evidence" value="ECO:0007669"/>
    <property type="project" value="UniProtKB-KW"/>
</dbReference>
<dbReference type="Gene3D" id="3.30.420.10">
    <property type="entry name" value="Ribonuclease H-like superfamily/Ribonuclease H"/>
    <property type="match status" value="1"/>
</dbReference>
<dbReference type="GO" id="GO:0003964">
    <property type="term" value="F:RNA-directed DNA polymerase activity"/>
    <property type="evidence" value="ECO:0007669"/>
    <property type="project" value="UniProtKB-KW"/>
</dbReference>
<dbReference type="Gene3D" id="3.10.10.10">
    <property type="entry name" value="HIV Type 1 Reverse Transcriptase, subunit A, domain 1"/>
    <property type="match status" value="1"/>
</dbReference>
<feature type="coiled-coil region" evidence="12">
    <location>
        <begin position="328"/>
        <end position="359"/>
    </location>
</feature>
<feature type="compositionally biased region" description="Basic and acidic residues" evidence="13">
    <location>
        <begin position="479"/>
        <end position="488"/>
    </location>
</feature>
<dbReference type="InterPro" id="IPR043128">
    <property type="entry name" value="Rev_trsase/Diguanyl_cyclase"/>
</dbReference>
<dbReference type="Pfam" id="PF00078">
    <property type="entry name" value="RVT_1"/>
    <property type="match status" value="1"/>
</dbReference>
<evidence type="ECO:0000256" key="1">
    <source>
        <dbReference type="ARBA" id="ARBA00022670"/>
    </source>
</evidence>
<dbReference type="Pfam" id="PF21024">
    <property type="entry name" value="Peptidase_A3B"/>
    <property type="match status" value="1"/>
</dbReference>
<keyword evidence="9" id="KW-0862">Zinc</keyword>
<dbReference type="MEROPS" id="A03.002"/>
<dbReference type="EMBL" id="AF220561">
    <property type="protein sequence ID" value="AAL55651.1"/>
    <property type="molecule type" value="Genomic_DNA"/>
</dbReference>
<feature type="region of interest" description="Disordered" evidence="13">
    <location>
        <begin position="1"/>
        <end position="28"/>
    </location>
</feature>
<keyword evidence="3" id="KW-0548">Nucleotidyltransferase</keyword>
<dbReference type="GO" id="GO:0003676">
    <property type="term" value="F:nucleic acid binding"/>
    <property type="evidence" value="ECO:0007669"/>
    <property type="project" value="InterPro"/>
</dbReference>
<dbReference type="InterPro" id="IPR000477">
    <property type="entry name" value="RT_dom"/>
</dbReference>
<keyword evidence="5" id="KW-0064">Aspartyl protease</keyword>
<keyword evidence="11" id="KW-1160">Virus entry into host cell</keyword>
<dbReference type="CDD" id="cd00303">
    <property type="entry name" value="retropepsin_like"/>
    <property type="match status" value="1"/>
</dbReference>
<evidence type="ECO:0000256" key="2">
    <source>
        <dbReference type="ARBA" id="ARBA00022679"/>
    </source>
</evidence>
<evidence type="ECO:0000256" key="10">
    <source>
        <dbReference type="ARBA" id="ARBA00022918"/>
    </source>
</evidence>
<dbReference type="Gene3D" id="3.30.70.270">
    <property type="match status" value="2"/>
</dbReference>
<accession>Q8V6W0</accession>
<dbReference type="GO" id="GO:0046718">
    <property type="term" value="P:symbiont entry into host cell"/>
    <property type="evidence" value="ECO:0007669"/>
    <property type="project" value="UniProtKB-KW"/>
</dbReference>
<evidence type="ECO:0000259" key="15">
    <source>
        <dbReference type="PROSITE" id="PS51817"/>
    </source>
</evidence>
<keyword evidence="4" id="KW-0540">Nuclease</keyword>
<keyword evidence="7" id="KW-0479">Metal-binding</keyword>
<reference evidence="16" key="1">
    <citation type="submission" date="2000-01" db="EMBL/GenBank/DDBJ databases">
        <title>Complete Genomic Sequence of Rice Tungro Bacilliform Virus - Chainat Isolate from Thailand.</title>
        <authorList>
            <person name="Nathwong B."/>
            <person name="Ratanakarn W."/>
            <person name="Chettanachit D."/>
        </authorList>
    </citation>
    <scope>NUCLEOTIDE SEQUENCE</scope>
    <source>
        <strain evidence="16">Chainat isolate</strain>
    </source>
</reference>